<evidence type="ECO:0000313" key="2">
    <source>
        <dbReference type="Proteomes" id="UP000004756"/>
    </source>
</evidence>
<comment type="caution">
    <text evidence="1">The sequence shown here is derived from an EMBL/GenBank/DDBJ whole genome shotgun (WGS) entry which is preliminary data.</text>
</comment>
<sequence>MITSFFVKCKRQLLIFVHLFCNLHKFFIKNPDFVVQKLHLLKIQRNREHM</sequence>
<organism evidence="1 2">
    <name type="scientific">[Clostridium] asparagiforme DSM 15981</name>
    <dbReference type="NCBI Taxonomy" id="518636"/>
    <lineage>
        <taxon>Bacteria</taxon>
        <taxon>Bacillati</taxon>
        <taxon>Bacillota</taxon>
        <taxon>Clostridia</taxon>
        <taxon>Lachnospirales</taxon>
        <taxon>Lachnospiraceae</taxon>
        <taxon>Enterocloster</taxon>
    </lineage>
</organism>
<protein>
    <submittedName>
        <fullName evidence="1">Uncharacterized protein</fullName>
    </submittedName>
</protein>
<name>C0D8G7_9FIRM</name>
<dbReference type="EMBL" id="ACCJ01000452">
    <property type="protein sequence ID" value="EEG52382.1"/>
    <property type="molecule type" value="Genomic_DNA"/>
</dbReference>
<reference evidence="1 2" key="1">
    <citation type="submission" date="2009-02" db="EMBL/GenBank/DDBJ databases">
        <title>Draft genome sequence of Clostridium asparagiforme (DSM 15981).</title>
        <authorList>
            <person name="Sudarsanam P."/>
            <person name="Ley R."/>
            <person name="Guruge J."/>
            <person name="Turnbaugh P.J."/>
            <person name="Mahowald M."/>
            <person name="Liep D."/>
            <person name="Gordon J."/>
        </authorList>
    </citation>
    <scope>NUCLEOTIDE SEQUENCE [LARGE SCALE GENOMIC DNA]</scope>
    <source>
        <strain evidence="1 2">DSM 15981</strain>
    </source>
</reference>
<dbReference type="HOGENOM" id="CLU_3116169_0_0_9"/>
<gene>
    <name evidence="1" type="ORF">CLOSTASPAR_05565</name>
</gene>
<keyword evidence="2" id="KW-1185">Reference proteome</keyword>
<proteinExistence type="predicted"/>
<accession>C0D8G7</accession>
<evidence type="ECO:0000313" key="1">
    <source>
        <dbReference type="EMBL" id="EEG52382.1"/>
    </source>
</evidence>
<dbReference type="AlphaFoldDB" id="C0D8G7"/>
<dbReference type="Proteomes" id="UP000004756">
    <property type="component" value="Unassembled WGS sequence"/>
</dbReference>